<comment type="pathway">
    <text evidence="3">Cell wall biogenesis; peptidoglycan biosynthesis.</text>
</comment>
<dbReference type="GO" id="GO:0030288">
    <property type="term" value="C:outer membrane-bounded periplasmic space"/>
    <property type="evidence" value="ECO:0007669"/>
    <property type="project" value="TreeGrafter"/>
</dbReference>
<evidence type="ECO:0000256" key="15">
    <source>
        <dbReference type="ARBA" id="ARBA00022801"/>
    </source>
</evidence>
<reference evidence="32" key="1">
    <citation type="submission" date="2017-09" db="EMBL/GenBank/DDBJ databases">
        <title>Luteimonas liuhanmingii sp.nov., isolated from the intestinal contents of Tibetan Plateau Pika in Yushu, Qinghai Province, China.</title>
        <authorList>
            <person name="Gui Z."/>
        </authorList>
    </citation>
    <scope>NUCLEOTIDE SEQUENCE [LARGE SCALE GENOMIC DNA]</scope>
    <source>
        <strain evidence="32">100111</strain>
    </source>
</reference>
<dbReference type="GO" id="GO:0008955">
    <property type="term" value="F:peptidoglycan glycosyltransferase activity"/>
    <property type="evidence" value="ECO:0007669"/>
    <property type="project" value="UniProtKB-EC"/>
</dbReference>
<evidence type="ECO:0000256" key="2">
    <source>
        <dbReference type="ARBA" id="ARBA00004249"/>
    </source>
</evidence>
<evidence type="ECO:0000256" key="26">
    <source>
        <dbReference type="ARBA" id="ARBA00049902"/>
    </source>
</evidence>
<evidence type="ECO:0000256" key="23">
    <source>
        <dbReference type="ARBA" id="ARBA00023316"/>
    </source>
</evidence>
<dbReference type="EMBL" id="CP023406">
    <property type="protein sequence ID" value="ATD66967.1"/>
    <property type="molecule type" value="Genomic_DNA"/>
</dbReference>
<evidence type="ECO:0000256" key="27">
    <source>
        <dbReference type="ARBA" id="ARBA00060592"/>
    </source>
</evidence>
<dbReference type="SUPFAM" id="SSF56601">
    <property type="entry name" value="beta-lactamase/transpeptidase-like"/>
    <property type="match status" value="1"/>
</dbReference>
<dbReference type="GO" id="GO:0046677">
    <property type="term" value="P:response to antibiotic"/>
    <property type="evidence" value="ECO:0007669"/>
    <property type="project" value="UniProtKB-KW"/>
</dbReference>
<keyword evidence="10" id="KW-0121">Carboxypeptidase</keyword>
<dbReference type="InterPro" id="IPR023346">
    <property type="entry name" value="Lysozyme-like_dom_sf"/>
</dbReference>
<evidence type="ECO:0000256" key="13">
    <source>
        <dbReference type="ARBA" id="ARBA00022679"/>
    </source>
</evidence>
<evidence type="ECO:0000256" key="6">
    <source>
        <dbReference type="ARBA" id="ARBA00012448"/>
    </source>
</evidence>
<dbReference type="InterPro" id="IPR050396">
    <property type="entry name" value="Glycosyltr_51/Transpeptidase"/>
</dbReference>
<keyword evidence="21" id="KW-0046">Antibiotic resistance</keyword>
<evidence type="ECO:0000256" key="17">
    <source>
        <dbReference type="ARBA" id="ARBA00022968"/>
    </source>
</evidence>
<evidence type="ECO:0000256" key="3">
    <source>
        <dbReference type="ARBA" id="ARBA00004752"/>
    </source>
</evidence>
<evidence type="ECO:0000256" key="24">
    <source>
        <dbReference type="ARBA" id="ARBA00034000"/>
    </source>
</evidence>
<feature type="domain" description="Glycosyl transferase family 51" evidence="29">
    <location>
        <begin position="71"/>
        <end position="248"/>
    </location>
</feature>
<evidence type="ECO:0000256" key="8">
    <source>
        <dbReference type="ARBA" id="ARBA00022475"/>
    </source>
</evidence>
<keyword evidence="17" id="KW-0735">Signal-anchor</keyword>
<evidence type="ECO:0000256" key="22">
    <source>
        <dbReference type="ARBA" id="ARBA00023268"/>
    </source>
</evidence>
<evidence type="ECO:0000256" key="25">
    <source>
        <dbReference type="ARBA" id="ARBA00044770"/>
    </source>
</evidence>
<evidence type="ECO:0000256" key="14">
    <source>
        <dbReference type="ARBA" id="ARBA00022692"/>
    </source>
</evidence>
<keyword evidence="8" id="KW-1003">Cell membrane</keyword>
<proteinExistence type="inferred from homology"/>
<dbReference type="AlphaFoldDB" id="A0A290XCW4"/>
<dbReference type="GO" id="GO:0005886">
    <property type="term" value="C:plasma membrane"/>
    <property type="evidence" value="ECO:0007669"/>
    <property type="project" value="UniProtKB-SubCell"/>
</dbReference>
<dbReference type="EC" id="3.4.16.4" evidence="6"/>
<comment type="catalytic activity">
    <reaction evidence="24">
        <text>Preferential cleavage: (Ac)2-L-Lys-D-Ala-|-D-Ala. Also transpeptidation of peptidyl-alanyl moieties that are N-acyl substituents of D-alanine.</text>
        <dbReference type="EC" id="3.4.16.4"/>
    </reaction>
</comment>
<dbReference type="Gene3D" id="3.40.710.10">
    <property type="entry name" value="DD-peptidase/beta-lactamase superfamily"/>
    <property type="match status" value="2"/>
</dbReference>
<evidence type="ECO:0000256" key="10">
    <source>
        <dbReference type="ARBA" id="ARBA00022645"/>
    </source>
</evidence>
<dbReference type="EC" id="2.4.99.28" evidence="25"/>
<dbReference type="RefSeq" id="WP_096297293.1">
    <property type="nucleotide sequence ID" value="NZ_CP023406.1"/>
</dbReference>
<dbReference type="InterPro" id="IPR036950">
    <property type="entry name" value="PBP_transglycosylase"/>
</dbReference>
<keyword evidence="18" id="KW-0573">Peptidoglycan synthesis</keyword>
<comment type="function">
    <text evidence="1">Cell wall formation. Synthesis of cross-linked peptidoglycan from the lipid intermediates. The enzyme has a penicillin-insensitive transglycosylase N-terminal domain (formation of linear glycan strands) and a penicillin-sensitive transpeptidase C-terminal domain (cross-linking of the peptide subunits).</text>
</comment>
<name>A0A290XCW4_9GAMM</name>
<evidence type="ECO:0000256" key="20">
    <source>
        <dbReference type="ARBA" id="ARBA00023136"/>
    </source>
</evidence>
<dbReference type="GO" id="GO:0009252">
    <property type="term" value="P:peptidoglycan biosynthetic process"/>
    <property type="evidence" value="ECO:0007669"/>
    <property type="project" value="UniProtKB-UniPathway"/>
</dbReference>
<dbReference type="PANTHER" id="PTHR32282">
    <property type="entry name" value="BINDING PROTEIN TRANSPEPTIDASE, PUTATIVE-RELATED"/>
    <property type="match status" value="1"/>
</dbReference>
<comment type="pathway">
    <text evidence="27">Glycan biosynthesis.</text>
</comment>
<accession>A0A290XCW4</accession>
<evidence type="ECO:0000256" key="7">
    <source>
        <dbReference type="ARBA" id="ARBA00018638"/>
    </source>
</evidence>
<evidence type="ECO:0000256" key="9">
    <source>
        <dbReference type="ARBA" id="ARBA00022519"/>
    </source>
</evidence>
<organism evidence="31 32">
    <name type="scientific">Luteimonas chenhongjianii</name>
    <dbReference type="NCBI Taxonomy" id="2006110"/>
    <lineage>
        <taxon>Bacteria</taxon>
        <taxon>Pseudomonadati</taxon>
        <taxon>Pseudomonadota</taxon>
        <taxon>Gammaproteobacteria</taxon>
        <taxon>Lysobacterales</taxon>
        <taxon>Lysobacteraceae</taxon>
        <taxon>Luteimonas</taxon>
    </lineage>
</organism>
<dbReference type="OrthoDB" id="9766909at2"/>
<evidence type="ECO:0000256" key="18">
    <source>
        <dbReference type="ARBA" id="ARBA00022984"/>
    </source>
</evidence>
<dbReference type="PANTHER" id="PTHR32282:SF27">
    <property type="entry name" value="PENICILLIN-BINDING PROTEIN 1A"/>
    <property type="match status" value="1"/>
</dbReference>
<comment type="similarity">
    <text evidence="5">In the N-terminal section; belongs to the glycosyltransferase 51 family.</text>
</comment>
<dbReference type="Pfam" id="PF17092">
    <property type="entry name" value="PCB_OB"/>
    <property type="match status" value="1"/>
</dbReference>
<dbReference type="GO" id="GO:0071555">
    <property type="term" value="P:cell wall organization"/>
    <property type="evidence" value="ECO:0007669"/>
    <property type="project" value="UniProtKB-KW"/>
</dbReference>
<keyword evidence="23" id="KW-0961">Cell wall biogenesis/degradation</keyword>
<dbReference type="InterPro" id="IPR001264">
    <property type="entry name" value="Glyco_trans_51"/>
</dbReference>
<keyword evidence="32" id="KW-1185">Reference proteome</keyword>
<evidence type="ECO:0000313" key="31">
    <source>
        <dbReference type="EMBL" id="ATD66967.1"/>
    </source>
</evidence>
<dbReference type="InterPro" id="IPR001460">
    <property type="entry name" value="PCN-bd_Tpept"/>
</dbReference>
<evidence type="ECO:0000313" key="32">
    <source>
        <dbReference type="Proteomes" id="UP000218968"/>
    </source>
</evidence>
<dbReference type="InterPro" id="IPR012338">
    <property type="entry name" value="Beta-lactam/transpept-like"/>
</dbReference>
<comment type="catalytic activity">
    <reaction evidence="26">
        <text>[GlcNAc-(1-&gt;4)-Mur2Ac(oyl-L-Ala-gamma-D-Glu-L-Lys-D-Ala-D-Ala)](n)-di-trans,octa-cis-undecaprenyl diphosphate + beta-D-GlcNAc-(1-&gt;4)-Mur2Ac(oyl-L-Ala-gamma-D-Glu-L-Lys-D-Ala-D-Ala)-di-trans,octa-cis-undecaprenyl diphosphate = [GlcNAc-(1-&gt;4)-Mur2Ac(oyl-L-Ala-gamma-D-Glu-L-Lys-D-Ala-D-Ala)](n+1)-di-trans,octa-cis-undecaprenyl diphosphate + di-trans,octa-cis-undecaprenyl diphosphate + H(+)</text>
        <dbReference type="Rhea" id="RHEA:23708"/>
        <dbReference type="Rhea" id="RHEA-COMP:9602"/>
        <dbReference type="Rhea" id="RHEA-COMP:9603"/>
        <dbReference type="ChEBI" id="CHEBI:15378"/>
        <dbReference type="ChEBI" id="CHEBI:58405"/>
        <dbReference type="ChEBI" id="CHEBI:60033"/>
        <dbReference type="ChEBI" id="CHEBI:78435"/>
        <dbReference type="EC" id="2.4.99.28"/>
    </reaction>
</comment>
<keyword evidence="22" id="KW-0511">Multifunctional enzyme</keyword>
<keyword evidence="14" id="KW-0812">Transmembrane</keyword>
<evidence type="ECO:0000259" key="29">
    <source>
        <dbReference type="Pfam" id="PF00912"/>
    </source>
</evidence>
<dbReference type="GO" id="GO:0008360">
    <property type="term" value="P:regulation of cell shape"/>
    <property type="evidence" value="ECO:0007669"/>
    <property type="project" value="UniProtKB-KW"/>
</dbReference>
<dbReference type="UniPathway" id="UPA00219"/>
<dbReference type="SUPFAM" id="SSF53955">
    <property type="entry name" value="Lysozyme-like"/>
    <property type="match status" value="1"/>
</dbReference>
<keyword evidence="20" id="KW-0472">Membrane</keyword>
<evidence type="ECO:0000259" key="28">
    <source>
        <dbReference type="Pfam" id="PF00905"/>
    </source>
</evidence>
<dbReference type="Proteomes" id="UP000218968">
    <property type="component" value="Chromosome"/>
</dbReference>
<keyword evidence="11" id="KW-0645">Protease</keyword>
<evidence type="ECO:0000256" key="21">
    <source>
        <dbReference type="ARBA" id="ARBA00023251"/>
    </source>
</evidence>
<comment type="subcellular location">
    <subcellularLocation>
        <location evidence="2">Cell inner membrane</location>
        <topology evidence="2">Single-pass type II membrane protein</topology>
    </subcellularLocation>
</comment>
<comment type="similarity">
    <text evidence="4">In the C-terminal section; belongs to the transpeptidase family.</text>
</comment>
<dbReference type="KEGG" id="lum:CNR27_05515"/>
<gene>
    <name evidence="31" type="ORF">CNR27_05515</name>
</gene>
<dbReference type="Pfam" id="PF00905">
    <property type="entry name" value="Transpeptidase"/>
    <property type="match status" value="1"/>
</dbReference>
<evidence type="ECO:0000259" key="30">
    <source>
        <dbReference type="Pfam" id="PF17092"/>
    </source>
</evidence>
<keyword evidence="9" id="KW-0997">Cell inner membrane</keyword>
<evidence type="ECO:0000256" key="11">
    <source>
        <dbReference type="ARBA" id="ARBA00022670"/>
    </source>
</evidence>
<dbReference type="Pfam" id="PF00912">
    <property type="entry name" value="Transgly"/>
    <property type="match status" value="1"/>
</dbReference>
<evidence type="ECO:0000256" key="19">
    <source>
        <dbReference type="ARBA" id="ARBA00022989"/>
    </source>
</evidence>
<dbReference type="GO" id="GO:0008658">
    <property type="term" value="F:penicillin binding"/>
    <property type="evidence" value="ECO:0007669"/>
    <property type="project" value="InterPro"/>
</dbReference>
<keyword evidence="12" id="KW-0328">Glycosyltransferase</keyword>
<dbReference type="FunFam" id="1.10.3810.10:FF:000003">
    <property type="entry name" value="Penicillin-binding protein 1a"/>
    <property type="match status" value="1"/>
</dbReference>
<keyword evidence="16" id="KW-0133">Cell shape</keyword>
<dbReference type="GO" id="GO:0006508">
    <property type="term" value="P:proteolysis"/>
    <property type="evidence" value="ECO:0007669"/>
    <property type="project" value="UniProtKB-KW"/>
</dbReference>
<feature type="domain" description="Penicillin-binding protein transpeptidase" evidence="28">
    <location>
        <begin position="450"/>
        <end position="733"/>
    </location>
</feature>
<evidence type="ECO:0000256" key="4">
    <source>
        <dbReference type="ARBA" id="ARBA00007090"/>
    </source>
</evidence>
<keyword evidence="15" id="KW-0378">Hydrolase</keyword>
<dbReference type="Gene3D" id="1.10.3810.10">
    <property type="entry name" value="Biosynthetic peptidoglycan transglycosylase-like"/>
    <property type="match status" value="1"/>
</dbReference>
<keyword evidence="13" id="KW-0808">Transferase</keyword>
<dbReference type="GO" id="GO:0009002">
    <property type="term" value="F:serine-type D-Ala-D-Ala carboxypeptidase activity"/>
    <property type="evidence" value="ECO:0007669"/>
    <property type="project" value="UniProtKB-EC"/>
</dbReference>
<evidence type="ECO:0000256" key="5">
    <source>
        <dbReference type="ARBA" id="ARBA00007739"/>
    </source>
</evidence>
<evidence type="ECO:0000256" key="1">
    <source>
        <dbReference type="ARBA" id="ARBA00002624"/>
    </source>
</evidence>
<keyword evidence="19" id="KW-1133">Transmembrane helix</keyword>
<sequence>MSPAPSKPQTPRPSRLRRLMRWTLIAIAAIGLLAAITGGILYAAVASKLPDVEALRDIEMQEPLYVYARDGRLIALFGETRRYPVKIEEVPERLKQAFLATEDARFYEHGGIDYRGVGRALWLLATTNDRRVPGGSTITQQVARQFFLSSDYSFTRKFAEMLLARKMEQNLSKDEIFELYLNKSFFGNRAYGVAAAAEFYYGKSLDELSLDEMASLAAIPKFPSSGNPLSNPERAKERRDVYVLARMQELGFISPQEAAAARAVEMHASPHERPIEVYAPYVAEMVRLEMIARYGGDVLTRGYHVTTTIDPTMQAAAELAVRNGLSTYDRRHGWVKPTETFDLAEGEDAATTARRLRGIPPQGGMLPAIVVRSGNASADVVLADGQSITLDAAASRWTGKNPAALLARGDLTRVRRIETQAKPAANASADTPAPPKITWQLEQLPRAQATLVSMEPDDGALRALTGGFSFAGSNFNRATQSRRQPGSSFKPFIFAASFEKGFNPASIVLDAPVLFRMRRGQDWRPQNSDGKFAGPMRLREALVQSRNLVAVRLLDAIGVDYARRYISHFGFEESQLPPNLSIALGTPSLTPLDVTRAYSVFSNGGFRVTPWFIDEVRDREGTLVFKENPARACRGCGAGGTPGQPAAPRHVVDGFNLGPAAEPRQVTAAPAAAAAAPEPREDGAAPVIAPRAIDERVAYQLVSMMRDVVKRGTGTAARVLERDDVGGKTGSTNDHRDAWFSGFGGNLVTSVWVGRDDNRSLGFREYGGRAALPIWIDFMRVALEGVPEASNEPPEGMVRVSVTAGGRLLPTTSEGGIIEYVKVEDLDRMESEIDLRIDETPAEEAFDIF</sequence>
<evidence type="ECO:0000256" key="16">
    <source>
        <dbReference type="ARBA" id="ARBA00022960"/>
    </source>
</evidence>
<protein>
    <recommendedName>
        <fullName evidence="7">Penicillin-binding protein 1A</fullName>
        <ecNumber evidence="25">2.4.99.28</ecNumber>
        <ecNumber evidence="6">3.4.16.4</ecNumber>
    </recommendedName>
</protein>
<dbReference type="NCBIfam" id="TIGR02074">
    <property type="entry name" value="PBP_1a_fam"/>
    <property type="match status" value="1"/>
</dbReference>
<feature type="domain" description="Penicillin-binding protein OB-like" evidence="30">
    <location>
        <begin position="334"/>
        <end position="446"/>
    </location>
</feature>
<dbReference type="InterPro" id="IPR031376">
    <property type="entry name" value="PCB_OB"/>
</dbReference>
<evidence type="ECO:0000256" key="12">
    <source>
        <dbReference type="ARBA" id="ARBA00022676"/>
    </source>
</evidence>